<feature type="domain" description="Phytocyanin" evidence="2">
    <location>
        <begin position="1"/>
        <end position="73"/>
    </location>
</feature>
<name>A0A9N7NSP7_STRHE</name>
<dbReference type="InterPro" id="IPR003245">
    <property type="entry name" value="Phytocyanin_dom"/>
</dbReference>
<dbReference type="PROSITE" id="PS51485">
    <property type="entry name" value="PHYTOCYANIN"/>
    <property type="match status" value="1"/>
</dbReference>
<dbReference type="PANTHER" id="PTHR33021">
    <property type="entry name" value="BLUE COPPER PROTEIN"/>
    <property type="match status" value="1"/>
</dbReference>
<dbReference type="OrthoDB" id="1933492at2759"/>
<dbReference type="Pfam" id="PF02298">
    <property type="entry name" value="Cu_bind_like"/>
    <property type="match status" value="1"/>
</dbReference>
<organism evidence="3 4">
    <name type="scientific">Striga hermonthica</name>
    <name type="common">Purple witchweed</name>
    <name type="synonym">Buchnera hermonthica</name>
    <dbReference type="NCBI Taxonomy" id="68872"/>
    <lineage>
        <taxon>Eukaryota</taxon>
        <taxon>Viridiplantae</taxon>
        <taxon>Streptophyta</taxon>
        <taxon>Embryophyta</taxon>
        <taxon>Tracheophyta</taxon>
        <taxon>Spermatophyta</taxon>
        <taxon>Magnoliopsida</taxon>
        <taxon>eudicotyledons</taxon>
        <taxon>Gunneridae</taxon>
        <taxon>Pentapetalae</taxon>
        <taxon>asterids</taxon>
        <taxon>lamiids</taxon>
        <taxon>Lamiales</taxon>
        <taxon>Orobanchaceae</taxon>
        <taxon>Buchnereae</taxon>
        <taxon>Striga</taxon>
    </lineage>
</organism>
<gene>
    <name evidence="3" type="ORF">SHERM_02570</name>
</gene>
<evidence type="ECO:0000259" key="2">
    <source>
        <dbReference type="PROSITE" id="PS51485"/>
    </source>
</evidence>
<dbReference type="EMBL" id="CACSLK010028053">
    <property type="protein sequence ID" value="CAA0834759.1"/>
    <property type="molecule type" value="Genomic_DNA"/>
</dbReference>
<dbReference type="InterPro" id="IPR039391">
    <property type="entry name" value="Phytocyanin-like"/>
</dbReference>
<dbReference type="SUPFAM" id="SSF49503">
    <property type="entry name" value="Cupredoxins"/>
    <property type="match status" value="1"/>
</dbReference>
<evidence type="ECO:0000313" key="3">
    <source>
        <dbReference type="EMBL" id="CAA0834759.1"/>
    </source>
</evidence>
<sequence length="128" mass="13763">MFIFPVFNYNPRFHNVLRVSHAEYQACNASSPMSTHTTGNDSIMIDTHGHHFFMCGVPTHCQAGQKVDINVPRPPSVGPAQSASSSPPPVVNSPVPIDTVQAPSPSAAATPIMQAFAINFVGFWVFLA</sequence>
<dbReference type="AlphaFoldDB" id="A0A9N7NSP7"/>
<comment type="caution">
    <text evidence="3">The sequence shown here is derived from an EMBL/GenBank/DDBJ whole genome shotgun (WGS) entry which is preliminary data.</text>
</comment>
<proteinExistence type="predicted"/>
<evidence type="ECO:0000313" key="4">
    <source>
        <dbReference type="Proteomes" id="UP001153555"/>
    </source>
</evidence>
<evidence type="ECO:0000256" key="1">
    <source>
        <dbReference type="SAM" id="MobiDB-lite"/>
    </source>
</evidence>
<dbReference type="GO" id="GO:0005886">
    <property type="term" value="C:plasma membrane"/>
    <property type="evidence" value="ECO:0007669"/>
    <property type="project" value="TreeGrafter"/>
</dbReference>
<keyword evidence="4" id="KW-1185">Reference proteome</keyword>
<dbReference type="CDD" id="cd04216">
    <property type="entry name" value="Phytocyanin"/>
    <property type="match status" value="1"/>
</dbReference>
<dbReference type="PANTHER" id="PTHR33021:SF339">
    <property type="entry name" value="OS07G0570600 PROTEIN"/>
    <property type="match status" value="1"/>
</dbReference>
<protein>
    <submittedName>
        <fullName evidence="3">Cupredoxin superfamily protein</fullName>
    </submittedName>
</protein>
<dbReference type="Proteomes" id="UP001153555">
    <property type="component" value="Unassembled WGS sequence"/>
</dbReference>
<reference evidence="3" key="1">
    <citation type="submission" date="2019-12" db="EMBL/GenBank/DDBJ databases">
        <authorList>
            <person name="Scholes J."/>
        </authorList>
    </citation>
    <scope>NUCLEOTIDE SEQUENCE</scope>
</reference>
<accession>A0A9N7NSP7</accession>
<dbReference type="InterPro" id="IPR008972">
    <property type="entry name" value="Cupredoxin"/>
</dbReference>
<dbReference type="Gene3D" id="2.60.40.420">
    <property type="entry name" value="Cupredoxins - blue copper proteins"/>
    <property type="match status" value="1"/>
</dbReference>
<dbReference type="GO" id="GO:0009055">
    <property type="term" value="F:electron transfer activity"/>
    <property type="evidence" value="ECO:0007669"/>
    <property type="project" value="InterPro"/>
</dbReference>
<feature type="region of interest" description="Disordered" evidence="1">
    <location>
        <begin position="67"/>
        <end position="104"/>
    </location>
</feature>